<dbReference type="EMBL" id="JAGDFL010000009">
    <property type="protein sequence ID" value="KAG7401699.1"/>
    <property type="molecule type" value="Genomic_DNA"/>
</dbReference>
<evidence type="ECO:0000313" key="3">
    <source>
        <dbReference type="Proteomes" id="UP000693981"/>
    </source>
</evidence>
<proteinExistence type="predicted"/>
<gene>
    <name evidence="2" type="ORF">PHYBOEH_011653</name>
</gene>
<name>A0A8T1XDC0_9STRA</name>
<dbReference type="InterPro" id="IPR043379">
    <property type="entry name" value="ANKAR"/>
</dbReference>
<sequence>MGISQSLDVLFGSPSLQTDSEQANVYQYLQRVEKTLWVATPWWEQGPLNDNGVGGGDSEVHTPSKRRDPFKKLTPGEALALIPGLLDDAWVSPLVALTDCVDPIARSTGIALLSRIVHKDSVAKIFLAVDGMTKMVALLDSQDEHNIHLALECIFTLCAGRPNVVLPFCEAGLIGRLTTLAKGDNVELVLASLKVLRLTLHQSAVKAEVSHRKFVPVLMELVHSAHAMIAKTAVICIGLSLPNAENLAEISRLGCIDAFLRLMTPANPSVDAVIFALSLVADETDTIFPREQTTTTLTRMLETLRGGAKRSASASATSYLFASLAKSSIFHAAICTEPNLGILAKLLVGGSSGVLTATAYALGIVAINANDRVRHMLFEVGAPQNLLQLVKLSVASSSPGRDEKVARLAIFALANVMNEALVSHAGALSTEFLSYVHDRAITNLGTGSTYSLKLLAALNTVQRVKELLCKAASVARLLEYLRVRLRTRQAL</sequence>
<dbReference type="OrthoDB" id="7537227at2759"/>
<organism evidence="2 3">
    <name type="scientific">Phytophthora boehmeriae</name>
    <dbReference type="NCBI Taxonomy" id="109152"/>
    <lineage>
        <taxon>Eukaryota</taxon>
        <taxon>Sar</taxon>
        <taxon>Stramenopiles</taxon>
        <taxon>Oomycota</taxon>
        <taxon>Peronosporomycetes</taxon>
        <taxon>Peronosporales</taxon>
        <taxon>Peronosporaceae</taxon>
        <taxon>Phytophthora</taxon>
    </lineage>
</organism>
<feature type="compositionally biased region" description="Basic and acidic residues" evidence="1">
    <location>
        <begin position="58"/>
        <end position="71"/>
    </location>
</feature>
<feature type="region of interest" description="Disordered" evidence="1">
    <location>
        <begin position="48"/>
        <end position="71"/>
    </location>
</feature>
<dbReference type="AlphaFoldDB" id="A0A8T1XDC0"/>
<reference evidence="2" key="1">
    <citation type="submission" date="2021-02" db="EMBL/GenBank/DDBJ databases">
        <authorList>
            <person name="Palmer J.M."/>
        </authorList>
    </citation>
    <scope>NUCLEOTIDE SEQUENCE</scope>
    <source>
        <strain evidence="2">SCRP23</strain>
    </source>
</reference>
<accession>A0A8T1XDC0</accession>
<comment type="caution">
    <text evidence="2">The sequence shown here is derived from an EMBL/GenBank/DDBJ whole genome shotgun (WGS) entry which is preliminary data.</text>
</comment>
<keyword evidence="3" id="KW-1185">Reference proteome</keyword>
<evidence type="ECO:0000256" key="1">
    <source>
        <dbReference type="SAM" id="MobiDB-lite"/>
    </source>
</evidence>
<evidence type="ECO:0000313" key="2">
    <source>
        <dbReference type="EMBL" id="KAG7401699.1"/>
    </source>
</evidence>
<protein>
    <submittedName>
        <fullName evidence="2">Uncharacterized protein</fullName>
    </submittedName>
</protein>
<dbReference type="PANTHER" id="PTHR46464">
    <property type="entry name" value="ANK_REP_REGION DOMAIN-CONTAINING PROTEIN"/>
    <property type="match status" value="1"/>
</dbReference>
<dbReference type="Proteomes" id="UP000693981">
    <property type="component" value="Unassembled WGS sequence"/>
</dbReference>
<dbReference type="PANTHER" id="PTHR46464:SF2">
    <property type="entry name" value="ANKYRIN AND ARMADILLO REPEAT-CONTAINING PROTEIN"/>
    <property type="match status" value="1"/>
</dbReference>